<feature type="compositionally biased region" description="Basic and acidic residues" evidence="2">
    <location>
        <begin position="124"/>
        <end position="138"/>
    </location>
</feature>
<reference evidence="3" key="1">
    <citation type="journal article" date="2022" name="Plant J.">
        <title>Strategies of tolerance reflected in two North American maple genomes.</title>
        <authorList>
            <person name="McEvoy S.L."/>
            <person name="Sezen U.U."/>
            <person name="Trouern-Trend A."/>
            <person name="McMahon S.M."/>
            <person name="Schaberg P.G."/>
            <person name="Yang J."/>
            <person name="Wegrzyn J.L."/>
            <person name="Swenson N.G."/>
        </authorList>
    </citation>
    <scope>NUCLEOTIDE SEQUENCE</scope>
    <source>
        <strain evidence="3">NS2018</strain>
    </source>
</reference>
<evidence type="ECO:0000256" key="1">
    <source>
        <dbReference type="SAM" id="Coils"/>
    </source>
</evidence>
<name>A0AA39SJX6_ACESA</name>
<reference evidence="3" key="2">
    <citation type="submission" date="2023-06" db="EMBL/GenBank/DDBJ databases">
        <authorList>
            <person name="Swenson N.G."/>
            <person name="Wegrzyn J.L."/>
            <person name="Mcevoy S.L."/>
        </authorList>
    </citation>
    <scope>NUCLEOTIDE SEQUENCE</scope>
    <source>
        <strain evidence="3">NS2018</strain>
        <tissue evidence="3">Leaf</tissue>
    </source>
</reference>
<dbReference type="EMBL" id="JAUESC010000380">
    <property type="protein sequence ID" value="KAK0593104.1"/>
    <property type="molecule type" value="Genomic_DNA"/>
</dbReference>
<feature type="coiled-coil region" evidence="1">
    <location>
        <begin position="38"/>
        <end position="72"/>
    </location>
</feature>
<evidence type="ECO:0000256" key="2">
    <source>
        <dbReference type="SAM" id="MobiDB-lite"/>
    </source>
</evidence>
<feature type="compositionally biased region" description="Basic and acidic residues" evidence="2">
    <location>
        <begin position="156"/>
        <end position="166"/>
    </location>
</feature>
<feature type="compositionally biased region" description="Basic residues" evidence="2">
    <location>
        <begin position="179"/>
        <end position="194"/>
    </location>
</feature>
<comment type="caution">
    <text evidence="3">The sequence shown here is derived from an EMBL/GenBank/DDBJ whole genome shotgun (WGS) entry which is preliminary data.</text>
</comment>
<evidence type="ECO:0000313" key="4">
    <source>
        <dbReference type="Proteomes" id="UP001168877"/>
    </source>
</evidence>
<feature type="compositionally biased region" description="Basic and acidic residues" evidence="2">
    <location>
        <begin position="279"/>
        <end position="296"/>
    </location>
</feature>
<sequence>MHNSDQRKLDQRTNSGMEDSAMTIEFLRGRLLAERSVSKSARQRADELARRVEELEEQLKIVSLQRKKAEKATADVLAILENNGISDISETFDSSSDQEETPCESKSDNNSTKEDENSSNLKFRRNESGELSGSDHDFSPVPQRSLSWKGRKGTKHSPEKYKDSYRRRGSSFSSASSSPKHRLGKSCRQIKRKESRSMVEEVITDAIKVDSQANGVSASLEVSPNDSDVRPKSMRGGSEPQEEKLSLEGSHLGYAENEKNVSSSDMEKALEHQAQLNGKYEEMEKAQREWEERFRENNSSTPDSCDPGNQSDVTEEREEIKAQAQCPADSNNFELAKSKVEDVHFFNELSNTQSNGFVPPSRDDMQCLKDQKCCLIPTSESLTEDFEFPTAKEKHNQEILESNHYLPPSSSHNHQHLHSSPGNQSTNIVSSTASSSSGRGDVSGNQNELYALVPHEPSIGFNGVLESLKQARLSLQQKISSSSSTESGSVGKAIEASVPAIKFGNRAEIPVGFGGLFRLPTDFSVEASKANFLDSGSQPSLANYYPNSGLEITAHDRTVNNSYMDTRSSYSTDNMLVATDPFFTRSYMDTRSSNSLDDRLFTSQFRETGSRVSSQRPTFDRNLEVGLPSSSQYAHPTFSSYPDPMPQIPVREGFSTSLPRRHGTITASNTNHFKSPFSTDKWLLQLQAPMYFRELCDRKRDLFRKIFPGSCDELVEFFKKIGEMVSQVRSNQRGGTVRSMQRSMSLGSTTTTCTREIKGGVSLLRPERFKIKTVVVNGDDHDHTSSGGGQGDTKSGGSK</sequence>
<feature type="region of interest" description="Disordered" evidence="2">
    <location>
        <begin position="403"/>
        <end position="442"/>
    </location>
</feature>
<proteinExistence type="predicted"/>
<accession>A0AA39SJX6</accession>
<feature type="compositionally biased region" description="Basic and acidic residues" evidence="2">
    <location>
        <begin position="103"/>
        <end position="116"/>
    </location>
</feature>
<feature type="region of interest" description="Disordered" evidence="2">
    <location>
        <begin position="275"/>
        <end position="327"/>
    </location>
</feature>
<dbReference type="AlphaFoldDB" id="A0AA39SJX6"/>
<feature type="region of interest" description="Disordered" evidence="2">
    <location>
        <begin position="213"/>
        <end position="251"/>
    </location>
</feature>
<protein>
    <submittedName>
        <fullName evidence="3">Uncharacterized protein</fullName>
    </submittedName>
</protein>
<keyword evidence="1" id="KW-0175">Coiled coil</keyword>
<feature type="compositionally biased region" description="Polar residues" evidence="2">
    <location>
        <begin position="213"/>
        <end position="226"/>
    </location>
</feature>
<keyword evidence="4" id="KW-1185">Reference proteome</keyword>
<organism evidence="3 4">
    <name type="scientific">Acer saccharum</name>
    <name type="common">Sugar maple</name>
    <dbReference type="NCBI Taxonomy" id="4024"/>
    <lineage>
        <taxon>Eukaryota</taxon>
        <taxon>Viridiplantae</taxon>
        <taxon>Streptophyta</taxon>
        <taxon>Embryophyta</taxon>
        <taxon>Tracheophyta</taxon>
        <taxon>Spermatophyta</taxon>
        <taxon>Magnoliopsida</taxon>
        <taxon>eudicotyledons</taxon>
        <taxon>Gunneridae</taxon>
        <taxon>Pentapetalae</taxon>
        <taxon>rosids</taxon>
        <taxon>malvids</taxon>
        <taxon>Sapindales</taxon>
        <taxon>Sapindaceae</taxon>
        <taxon>Hippocastanoideae</taxon>
        <taxon>Acereae</taxon>
        <taxon>Acer</taxon>
    </lineage>
</organism>
<feature type="region of interest" description="Disordered" evidence="2">
    <location>
        <begin position="776"/>
        <end position="799"/>
    </location>
</feature>
<feature type="compositionally biased region" description="Low complexity" evidence="2">
    <location>
        <begin position="430"/>
        <end position="442"/>
    </location>
</feature>
<dbReference type="PANTHER" id="PTHR33701:SF3">
    <property type="entry name" value="TRANSCRIPTIONAL REGULATOR ATRX"/>
    <property type="match status" value="1"/>
</dbReference>
<feature type="region of interest" description="Disordered" evidence="2">
    <location>
        <begin position="88"/>
        <end position="197"/>
    </location>
</feature>
<dbReference type="Proteomes" id="UP001168877">
    <property type="component" value="Unassembled WGS sequence"/>
</dbReference>
<gene>
    <name evidence="3" type="ORF">LWI29_031029</name>
</gene>
<dbReference type="PANTHER" id="PTHR33701">
    <property type="entry name" value="TRANSMEMBRANE PROTEIN"/>
    <property type="match status" value="1"/>
</dbReference>
<evidence type="ECO:0000313" key="3">
    <source>
        <dbReference type="EMBL" id="KAK0593104.1"/>
    </source>
</evidence>
<feature type="region of interest" description="Disordered" evidence="2">
    <location>
        <begin position="1"/>
        <end position="21"/>
    </location>
</feature>
<feature type="compositionally biased region" description="Polar residues" evidence="2">
    <location>
        <begin position="297"/>
        <end position="312"/>
    </location>
</feature>
<feature type="compositionally biased region" description="Basic and acidic residues" evidence="2">
    <location>
        <begin position="1"/>
        <end position="11"/>
    </location>
</feature>